<evidence type="ECO:0000256" key="8">
    <source>
        <dbReference type="ARBA" id="ARBA00022777"/>
    </source>
</evidence>
<dbReference type="GO" id="GO:0002189">
    <property type="term" value="C:ribose phosphate diphosphokinase complex"/>
    <property type="evidence" value="ECO:0007669"/>
    <property type="project" value="TreeGrafter"/>
</dbReference>
<evidence type="ECO:0000256" key="7">
    <source>
        <dbReference type="ARBA" id="ARBA00022741"/>
    </source>
</evidence>
<keyword evidence="12" id="KW-0472">Membrane</keyword>
<dbReference type="FunFam" id="3.40.50.2020:FF:000007">
    <property type="entry name" value="Ribose-phosphate pyrophosphokinase"/>
    <property type="match status" value="1"/>
</dbReference>
<dbReference type="InterPro" id="IPR029057">
    <property type="entry name" value="PRTase-like"/>
</dbReference>
<proteinExistence type="inferred from homology"/>
<evidence type="ECO:0000256" key="12">
    <source>
        <dbReference type="SAM" id="Phobius"/>
    </source>
</evidence>
<sequence>MYAYYISHVLRGKSENFYLNMLKMNSGLGAVMKSSFLLRHKTARRICPSLSRTIIRGYHGKSFYTINPRLRSHQHVYSFAASATGVGVICAYLYISSYNSEATMEKLSIDPIERRFSEQEVGPDAVPMKKMTKKTHPCSIHNAYQADCPELVIFSGNAHMQLAKDVAECLGRTVGKNKIGRFNDGEISVKFLESVRGKDIYVIQPLGPPVNENIMELLLMTSALRSASAKRVTVIIPYFAYLREANVTSKTVGKIKKTNIDTEEVDSVLSVEASNLTASLAGSDLARMIEVSGANKVVTVDMQPPGQGAAGGFFRDAQIELLRSSDVVVETLAEVLNLKELTGDTELVVAASHASCITMAKLFKQKLGTILDKNIGVATIIRTPQPPNSEETKPKVEIVGNVKDKTVLIVGDVVDTGGTLCRAAKVAKWGGAKKVYAFSSHPILSRGAAARLNKSPLEKLVVLDTLPVPASKHDKCPKLEQISIANAIAQKIVESHFQPKV</sequence>
<dbReference type="CDD" id="cd06223">
    <property type="entry name" value="PRTases_typeI"/>
    <property type="match status" value="1"/>
</dbReference>
<dbReference type="GO" id="GO:0016301">
    <property type="term" value="F:kinase activity"/>
    <property type="evidence" value="ECO:0007669"/>
    <property type="project" value="UniProtKB-KW"/>
</dbReference>
<accession>A0A7S3PL52</accession>
<evidence type="ECO:0000256" key="9">
    <source>
        <dbReference type="ARBA" id="ARBA00022840"/>
    </source>
</evidence>
<dbReference type="GO" id="GO:0006015">
    <property type="term" value="P:5-phosphoribose 1-diphosphate biosynthetic process"/>
    <property type="evidence" value="ECO:0007669"/>
    <property type="project" value="TreeGrafter"/>
</dbReference>
<dbReference type="EC" id="2.7.6.1" evidence="3"/>
<evidence type="ECO:0000256" key="3">
    <source>
        <dbReference type="ARBA" id="ARBA00013247"/>
    </source>
</evidence>
<comment type="catalytic activity">
    <reaction evidence="11">
        <text>D-ribose 5-phosphate + ATP = 5-phospho-alpha-D-ribose 1-diphosphate + AMP + H(+)</text>
        <dbReference type="Rhea" id="RHEA:15609"/>
        <dbReference type="ChEBI" id="CHEBI:15378"/>
        <dbReference type="ChEBI" id="CHEBI:30616"/>
        <dbReference type="ChEBI" id="CHEBI:58017"/>
        <dbReference type="ChEBI" id="CHEBI:78346"/>
        <dbReference type="ChEBI" id="CHEBI:456215"/>
        <dbReference type="EC" id="2.7.6.1"/>
    </reaction>
</comment>
<evidence type="ECO:0000313" key="14">
    <source>
        <dbReference type="EMBL" id="CAE0442896.1"/>
    </source>
</evidence>
<dbReference type="GO" id="GO:0004749">
    <property type="term" value="F:ribose phosphate diphosphokinase activity"/>
    <property type="evidence" value="ECO:0007669"/>
    <property type="project" value="UniProtKB-EC"/>
</dbReference>
<keyword evidence="6" id="KW-0545">Nucleotide biosynthesis</keyword>
<dbReference type="GO" id="GO:0005524">
    <property type="term" value="F:ATP binding"/>
    <property type="evidence" value="ECO:0007669"/>
    <property type="project" value="UniProtKB-KW"/>
</dbReference>
<dbReference type="InterPro" id="IPR029099">
    <property type="entry name" value="Pribosyltran_N"/>
</dbReference>
<reference evidence="14" key="1">
    <citation type="submission" date="2021-01" db="EMBL/GenBank/DDBJ databases">
        <authorList>
            <person name="Corre E."/>
            <person name="Pelletier E."/>
            <person name="Niang G."/>
            <person name="Scheremetjew M."/>
            <person name="Finn R."/>
            <person name="Kale V."/>
            <person name="Holt S."/>
            <person name="Cochrane G."/>
            <person name="Meng A."/>
            <person name="Brown T."/>
            <person name="Cohen L."/>
        </authorList>
    </citation>
    <scope>NUCLEOTIDE SEQUENCE</scope>
    <source>
        <strain evidence="14">GSBS06</strain>
    </source>
</reference>
<keyword evidence="12" id="KW-0812">Transmembrane</keyword>
<dbReference type="Pfam" id="PF13793">
    <property type="entry name" value="Pribosyltran_N"/>
    <property type="match status" value="1"/>
</dbReference>
<dbReference type="GO" id="GO:0000287">
    <property type="term" value="F:magnesium ion binding"/>
    <property type="evidence" value="ECO:0007669"/>
    <property type="project" value="InterPro"/>
</dbReference>
<keyword evidence="9" id="KW-0067">ATP-binding</keyword>
<organism evidence="14">
    <name type="scientific">Aplanochytrium stocchinoi</name>
    <dbReference type="NCBI Taxonomy" id="215587"/>
    <lineage>
        <taxon>Eukaryota</taxon>
        <taxon>Sar</taxon>
        <taxon>Stramenopiles</taxon>
        <taxon>Bigyra</taxon>
        <taxon>Labyrinthulomycetes</taxon>
        <taxon>Thraustochytrida</taxon>
        <taxon>Thraustochytriidae</taxon>
        <taxon>Aplanochytrium</taxon>
    </lineage>
</organism>
<gene>
    <name evidence="14" type="ORF">ASTO00021_LOCUS13007</name>
</gene>
<keyword evidence="4" id="KW-0808">Transferase</keyword>
<evidence type="ECO:0000256" key="5">
    <source>
        <dbReference type="ARBA" id="ARBA00022723"/>
    </source>
</evidence>
<comment type="similarity">
    <text evidence="2">Belongs to the ribose-phosphate pyrophosphokinase family.</text>
</comment>
<keyword evidence="7" id="KW-0547">Nucleotide-binding</keyword>
<dbReference type="InterPro" id="IPR000836">
    <property type="entry name" value="PRTase_dom"/>
</dbReference>
<evidence type="ECO:0000256" key="4">
    <source>
        <dbReference type="ARBA" id="ARBA00022679"/>
    </source>
</evidence>
<dbReference type="Pfam" id="PF14572">
    <property type="entry name" value="Pribosyl_synth"/>
    <property type="match status" value="1"/>
</dbReference>
<evidence type="ECO:0000256" key="11">
    <source>
        <dbReference type="ARBA" id="ARBA00049535"/>
    </source>
</evidence>
<comment type="pathway">
    <text evidence="1">Metabolic intermediate biosynthesis; 5-phospho-alpha-D-ribose 1-diphosphate biosynthesis; 5-phospho-alpha-D-ribose 1-diphosphate from D-ribose 5-phosphate (route I): step 1/1.</text>
</comment>
<dbReference type="Gene3D" id="3.40.50.2020">
    <property type="match status" value="2"/>
</dbReference>
<evidence type="ECO:0000256" key="6">
    <source>
        <dbReference type="ARBA" id="ARBA00022727"/>
    </source>
</evidence>
<evidence type="ECO:0000256" key="10">
    <source>
        <dbReference type="ARBA" id="ARBA00022842"/>
    </source>
</evidence>
<feature type="transmembrane region" description="Helical" evidence="12">
    <location>
        <begin position="76"/>
        <end position="95"/>
    </location>
</feature>
<dbReference type="InterPro" id="IPR005946">
    <property type="entry name" value="Rib-P_diPkinase"/>
</dbReference>
<evidence type="ECO:0000256" key="1">
    <source>
        <dbReference type="ARBA" id="ARBA00004996"/>
    </source>
</evidence>
<evidence type="ECO:0000256" key="2">
    <source>
        <dbReference type="ARBA" id="ARBA00006478"/>
    </source>
</evidence>
<dbReference type="PANTHER" id="PTHR10210">
    <property type="entry name" value="RIBOSE-PHOSPHATE DIPHOSPHOKINASE FAMILY MEMBER"/>
    <property type="match status" value="1"/>
</dbReference>
<dbReference type="EMBL" id="HBIN01017075">
    <property type="protein sequence ID" value="CAE0442896.1"/>
    <property type="molecule type" value="Transcribed_RNA"/>
</dbReference>
<name>A0A7S3PL52_9STRA</name>
<evidence type="ECO:0000259" key="13">
    <source>
        <dbReference type="Pfam" id="PF13793"/>
    </source>
</evidence>
<protein>
    <recommendedName>
        <fullName evidence="3">ribose-phosphate diphosphokinase</fullName>
        <ecNumber evidence="3">2.7.6.1</ecNumber>
    </recommendedName>
</protein>
<dbReference type="GO" id="GO:0006164">
    <property type="term" value="P:purine nucleotide biosynthetic process"/>
    <property type="evidence" value="ECO:0007669"/>
    <property type="project" value="TreeGrafter"/>
</dbReference>
<keyword evidence="5" id="KW-0479">Metal-binding</keyword>
<dbReference type="GO" id="GO:0005737">
    <property type="term" value="C:cytoplasm"/>
    <property type="evidence" value="ECO:0007669"/>
    <property type="project" value="TreeGrafter"/>
</dbReference>
<feature type="domain" description="Ribose-phosphate pyrophosphokinase N-terminal" evidence="13">
    <location>
        <begin position="151"/>
        <end position="248"/>
    </location>
</feature>
<keyword evidence="12" id="KW-1133">Transmembrane helix</keyword>
<keyword evidence="10" id="KW-0460">Magnesium</keyword>
<dbReference type="SMART" id="SM01400">
    <property type="entry name" value="Pribosyltran_N"/>
    <property type="match status" value="1"/>
</dbReference>
<dbReference type="PANTHER" id="PTHR10210:SF32">
    <property type="entry name" value="RIBOSE-PHOSPHATE PYROPHOSPHOKINASE 2"/>
    <property type="match status" value="1"/>
</dbReference>
<dbReference type="AlphaFoldDB" id="A0A7S3PL52"/>
<keyword evidence="8" id="KW-0418">Kinase</keyword>
<dbReference type="SUPFAM" id="SSF53271">
    <property type="entry name" value="PRTase-like"/>
    <property type="match status" value="2"/>
</dbReference>